<dbReference type="Proteomes" id="UP001230328">
    <property type="component" value="Unassembled WGS sequence"/>
</dbReference>
<gene>
    <name evidence="3" type="ORF">QF035_011022</name>
</gene>
<name>A0ABU0TC96_9ACTN</name>
<protein>
    <submittedName>
        <fullName evidence="3">Uncharacterized protein</fullName>
    </submittedName>
</protein>
<evidence type="ECO:0000313" key="3">
    <source>
        <dbReference type="EMBL" id="MDQ1033440.1"/>
    </source>
</evidence>
<dbReference type="RefSeq" id="WP_307530707.1">
    <property type="nucleotide sequence ID" value="NZ_JAUSZI010000002.1"/>
</dbReference>
<evidence type="ECO:0000256" key="2">
    <source>
        <dbReference type="SAM" id="MobiDB-lite"/>
    </source>
</evidence>
<sequence length="184" mass="19996">MVSLIEELETREAVARVRVEELEAEIAELTARLVGEREVWSRLRVTRETVAQVLAELSGQDVAETAPLREPVAAEAPVVPEVRVVGTIMVPHWREGLTMDVLPDVYRDIVEVIAGAAGPMQAKQIVPRIGLPAVTAKIEGTRGKLKRLVERGWLIEDQPGRFAPAHPGSGGESANSRNDKGSSL</sequence>
<dbReference type="EMBL" id="JAUSZI010000002">
    <property type="protein sequence ID" value="MDQ1033440.1"/>
    <property type="molecule type" value="Genomic_DNA"/>
</dbReference>
<evidence type="ECO:0000256" key="1">
    <source>
        <dbReference type="SAM" id="Coils"/>
    </source>
</evidence>
<keyword evidence="4" id="KW-1185">Reference proteome</keyword>
<accession>A0ABU0TC96</accession>
<keyword evidence="1" id="KW-0175">Coiled coil</keyword>
<comment type="caution">
    <text evidence="3">The sequence shown here is derived from an EMBL/GenBank/DDBJ whole genome shotgun (WGS) entry which is preliminary data.</text>
</comment>
<feature type="coiled-coil region" evidence="1">
    <location>
        <begin position="5"/>
        <end position="39"/>
    </location>
</feature>
<reference evidence="3 4" key="1">
    <citation type="submission" date="2023-07" db="EMBL/GenBank/DDBJ databases">
        <title>Comparative genomics of wheat-associated soil bacteria to identify genetic determinants of phenazine resistance.</title>
        <authorList>
            <person name="Mouncey N."/>
        </authorList>
    </citation>
    <scope>NUCLEOTIDE SEQUENCE [LARGE SCALE GENOMIC DNA]</scope>
    <source>
        <strain evidence="3 4">V2I4</strain>
    </source>
</reference>
<organism evidence="3 4">
    <name type="scientific">Streptomyces umbrinus</name>
    <dbReference type="NCBI Taxonomy" id="67370"/>
    <lineage>
        <taxon>Bacteria</taxon>
        <taxon>Bacillati</taxon>
        <taxon>Actinomycetota</taxon>
        <taxon>Actinomycetes</taxon>
        <taxon>Kitasatosporales</taxon>
        <taxon>Streptomycetaceae</taxon>
        <taxon>Streptomyces</taxon>
        <taxon>Streptomyces phaeochromogenes group</taxon>
    </lineage>
</organism>
<evidence type="ECO:0000313" key="4">
    <source>
        <dbReference type="Proteomes" id="UP001230328"/>
    </source>
</evidence>
<feature type="region of interest" description="Disordered" evidence="2">
    <location>
        <begin position="159"/>
        <end position="184"/>
    </location>
</feature>
<proteinExistence type="predicted"/>